<feature type="compositionally biased region" description="Gly residues" evidence="1">
    <location>
        <begin position="223"/>
        <end position="235"/>
    </location>
</feature>
<dbReference type="GO" id="GO:0016036">
    <property type="term" value="P:cellular response to phosphate starvation"/>
    <property type="evidence" value="ECO:0007669"/>
    <property type="project" value="InterPro"/>
</dbReference>
<name>A0A9J5YJV0_SOLCO</name>
<reference evidence="2 3" key="1">
    <citation type="submission" date="2020-09" db="EMBL/GenBank/DDBJ databases">
        <title>De no assembly of potato wild relative species, Solanum commersonii.</title>
        <authorList>
            <person name="Cho K."/>
        </authorList>
    </citation>
    <scope>NUCLEOTIDE SEQUENCE [LARGE SCALE GENOMIC DNA]</scope>
    <source>
        <strain evidence="2">LZ3.2</strain>
        <tissue evidence="2">Leaf</tissue>
    </source>
</reference>
<proteinExistence type="predicted"/>
<evidence type="ECO:0000256" key="1">
    <source>
        <dbReference type="SAM" id="MobiDB-lite"/>
    </source>
</evidence>
<protein>
    <submittedName>
        <fullName evidence="2">Uncharacterized protein</fullName>
    </submittedName>
</protein>
<dbReference type="PANTHER" id="PTHR45978">
    <property type="entry name" value="SPX DOMAIN-CONTAINING PROTEIN 3"/>
    <property type="match status" value="1"/>
</dbReference>
<gene>
    <name evidence="2" type="ORF">H5410_030608</name>
</gene>
<dbReference type="OrthoDB" id="6493944at2759"/>
<feature type="region of interest" description="Disordered" evidence="1">
    <location>
        <begin position="210"/>
        <end position="290"/>
    </location>
</feature>
<evidence type="ECO:0000313" key="3">
    <source>
        <dbReference type="Proteomes" id="UP000824120"/>
    </source>
</evidence>
<dbReference type="InterPro" id="IPR031142">
    <property type="entry name" value="SPX_prot"/>
</dbReference>
<dbReference type="Proteomes" id="UP000824120">
    <property type="component" value="Chromosome 6"/>
</dbReference>
<evidence type="ECO:0000313" key="2">
    <source>
        <dbReference type="EMBL" id="KAG5599238.1"/>
    </source>
</evidence>
<dbReference type="PANTHER" id="PTHR45978:SF3">
    <property type="entry name" value="SPX DOMAIN-CONTAINING PROTEIN 1-LIKE"/>
    <property type="match status" value="1"/>
</dbReference>
<comment type="caution">
    <text evidence="2">The sequence shown here is derived from an EMBL/GenBank/DDBJ whole genome shotgun (WGS) entry which is preliminary data.</text>
</comment>
<organism evidence="2 3">
    <name type="scientific">Solanum commersonii</name>
    <name type="common">Commerson's wild potato</name>
    <name type="synonym">Commerson's nightshade</name>
    <dbReference type="NCBI Taxonomy" id="4109"/>
    <lineage>
        <taxon>Eukaryota</taxon>
        <taxon>Viridiplantae</taxon>
        <taxon>Streptophyta</taxon>
        <taxon>Embryophyta</taxon>
        <taxon>Tracheophyta</taxon>
        <taxon>Spermatophyta</taxon>
        <taxon>Magnoliopsida</taxon>
        <taxon>eudicotyledons</taxon>
        <taxon>Gunneridae</taxon>
        <taxon>Pentapetalae</taxon>
        <taxon>asterids</taxon>
        <taxon>lamiids</taxon>
        <taxon>Solanales</taxon>
        <taxon>Solanaceae</taxon>
        <taxon>Solanoideae</taxon>
        <taxon>Solaneae</taxon>
        <taxon>Solanum</taxon>
    </lineage>
</organism>
<dbReference type="AlphaFoldDB" id="A0A9J5YJV0"/>
<accession>A0A9J5YJV0</accession>
<keyword evidence="3" id="KW-1185">Reference proteome</keyword>
<dbReference type="EMBL" id="JACXVP010000006">
    <property type="protein sequence ID" value="KAG5599238.1"/>
    <property type="molecule type" value="Genomic_DNA"/>
</dbReference>
<sequence length="338" mass="37183">MDNEIQKLKSKAISQSHHYKHAEICQSEDTKQPELEGDVGILEKTHNDYFNAAAEKTSILCHPNVETGRQGKPFRGVNTVEALIRRKYPLNHGSDLKSEQGSLLLESVLVKFSLDIQFKLSEIFNLNVNDNAFKQYVFLSTKSRTDGKKSCAFVSARIWTWIKILKKYDKRTDALIHLAVIQKVLQEPFFKTDVLNKLVKECKTMLSSLLSQNEPSKAPEGEGSSGGGSSEGVTGGSSSRVEELAKMKNPSKAVPGGEGSSVRATSVAEDLSEIQNPCNKTPGGERSSGVKDAEELLELDNMGSMYLKVTKSALKVLQEMRSGSSTVSMFSLPPMHKV</sequence>